<name>A0A371EK35_MUCPR</name>
<comment type="caution">
    <text evidence="8">Lacks conserved residue(s) required for the propagation of feature annotation.</text>
</comment>
<keyword evidence="6 8" id="KW-1133">Transmembrane helix</keyword>
<dbReference type="InterPro" id="IPR006459">
    <property type="entry name" value="CASP/CASPL"/>
</dbReference>
<dbReference type="InterPro" id="IPR006702">
    <property type="entry name" value="CASP_dom"/>
</dbReference>
<dbReference type="AlphaFoldDB" id="A0A371EK35"/>
<evidence type="ECO:0000256" key="7">
    <source>
        <dbReference type="ARBA" id="ARBA00023136"/>
    </source>
</evidence>
<accession>A0A371EK35</accession>
<feature type="transmembrane region" description="Helical" evidence="8">
    <location>
        <begin position="12"/>
        <end position="30"/>
    </location>
</feature>
<evidence type="ECO:0000256" key="6">
    <source>
        <dbReference type="ARBA" id="ARBA00022989"/>
    </source>
</evidence>
<dbReference type="EMBL" id="QJKJ01013441">
    <property type="protein sequence ID" value="RDX66425.1"/>
    <property type="molecule type" value="Genomic_DNA"/>
</dbReference>
<dbReference type="PANTHER" id="PTHR33573">
    <property type="entry name" value="CASP-LIKE PROTEIN 4A4"/>
    <property type="match status" value="1"/>
</dbReference>
<reference evidence="10" key="1">
    <citation type="submission" date="2018-05" db="EMBL/GenBank/DDBJ databases">
        <title>Draft genome of Mucuna pruriens seed.</title>
        <authorList>
            <person name="Nnadi N.E."/>
            <person name="Vos R."/>
            <person name="Hasami M.H."/>
            <person name="Devisetty U.K."/>
            <person name="Aguiy J.C."/>
        </authorList>
    </citation>
    <scope>NUCLEOTIDE SEQUENCE [LARGE SCALE GENOMIC DNA]</scope>
    <source>
        <strain evidence="10">JCA_2017</strain>
    </source>
</reference>
<dbReference type="GO" id="GO:0005886">
    <property type="term" value="C:plasma membrane"/>
    <property type="evidence" value="ECO:0007669"/>
    <property type="project" value="UniProtKB-SubCell"/>
</dbReference>
<evidence type="ECO:0000256" key="1">
    <source>
        <dbReference type="ARBA" id="ARBA00004651"/>
    </source>
</evidence>
<evidence type="ECO:0000256" key="4">
    <source>
        <dbReference type="ARBA" id="ARBA00022475"/>
    </source>
</evidence>
<feature type="transmembrane region" description="Helical" evidence="8">
    <location>
        <begin position="50"/>
        <end position="71"/>
    </location>
</feature>
<comment type="subunit">
    <text evidence="3 8">Homodimer and heterodimers.</text>
</comment>
<protein>
    <recommendedName>
        <fullName evidence="8">CASP-like protein</fullName>
    </recommendedName>
</protein>
<comment type="caution">
    <text evidence="10">The sequence shown here is derived from an EMBL/GenBank/DDBJ whole genome shotgun (WGS) entry which is preliminary data.</text>
</comment>
<keyword evidence="11" id="KW-1185">Reference proteome</keyword>
<proteinExistence type="inferred from homology"/>
<evidence type="ECO:0000256" key="3">
    <source>
        <dbReference type="ARBA" id="ARBA00011489"/>
    </source>
</evidence>
<organism evidence="10 11">
    <name type="scientific">Mucuna pruriens</name>
    <name type="common">Velvet bean</name>
    <name type="synonym">Dolichos pruriens</name>
    <dbReference type="NCBI Taxonomy" id="157652"/>
    <lineage>
        <taxon>Eukaryota</taxon>
        <taxon>Viridiplantae</taxon>
        <taxon>Streptophyta</taxon>
        <taxon>Embryophyta</taxon>
        <taxon>Tracheophyta</taxon>
        <taxon>Spermatophyta</taxon>
        <taxon>Magnoliopsida</taxon>
        <taxon>eudicotyledons</taxon>
        <taxon>Gunneridae</taxon>
        <taxon>Pentapetalae</taxon>
        <taxon>rosids</taxon>
        <taxon>fabids</taxon>
        <taxon>Fabales</taxon>
        <taxon>Fabaceae</taxon>
        <taxon>Papilionoideae</taxon>
        <taxon>50 kb inversion clade</taxon>
        <taxon>NPAAA clade</taxon>
        <taxon>indigoferoid/millettioid clade</taxon>
        <taxon>Phaseoleae</taxon>
        <taxon>Mucuna</taxon>
    </lineage>
</organism>
<dbReference type="PANTHER" id="PTHR33573:SF47">
    <property type="entry name" value="CASP-LIKE PROTEIN 1U1"/>
    <property type="match status" value="1"/>
</dbReference>
<comment type="similarity">
    <text evidence="2 8">Belongs to the Casparian strip membrane proteins (CASP) family.</text>
</comment>
<feature type="non-terminal residue" evidence="10">
    <location>
        <position position="1"/>
    </location>
</feature>
<keyword evidence="7 8" id="KW-0472">Membrane</keyword>
<evidence type="ECO:0000313" key="10">
    <source>
        <dbReference type="EMBL" id="RDX66425.1"/>
    </source>
</evidence>
<dbReference type="OrthoDB" id="1906221at2759"/>
<dbReference type="NCBIfam" id="TIGR01569">
    <property type="entry name" value="A_tha_TIGR01569"/>
    <property type="match status" value="1"/>
</dbReference>
<keyword evidence="5 8" id="KW-0812">Transmembrane</keyword>
<dbReference type="Proteomes" id="UP000257109">
    <property type="component" value="Unassembled WGS sequence"/>
</dbReference>
<feature type="domain" description="Casparian strip membrane protein" evidence="9">
    <location>
        <begin position="4"/>
        <end position="156"/>
    </location>
</feature>
<feature type="transmembrane region" description="Helical" evidence="8">
    <location>
        <begin position="146"/>
        <end position="166"/>
    </location>
</feature>
<keyword evidence="4 8" id="KW-1003">Cell membrane</keyword>
<evidence type="ECO:0000256" key="2">
    <source>
        <dbReference type="ARBA" id="ARBA00007651"/>
    </source>
</evidence>
<sequence length="187" mass="20719">MAKTRRICHLLLRSVAFAATLCAVIVMASSHERGSIFSLSFEAKYTAFPFFEYFFIVNSVATVYGFLVLFIPAESLLWQPVVAVDLTNSYKNVINGLILWVGFDDVPHLKLLCIAAYAIGLVGKKGNIYLKPICGSIPKYCDQVRGAFIVDFIAVIIYIVLLLHSIHTAVNPHLLKKRLTNFSGSAC</sequence>
<dbReference type="STRING" id="157652.A0A371EK35"/>
<evidence type="ECO:0000256" key="5">
    <source>
        <dbReference type="ARBA" id="ARBA00022692"/>
    </source>
</evidence>
<evidence type="ECO:0000313" key="11">
    <source>
        <dbReference type="Proteomes" id="UP000257109"/>
    </source>
</evidence>
<dbReference type="Pfam" id="PF04535">
    <property type="entry name" value="CASP_dom"/>
    <property type="match status" value="1"/>
</dbReference>
<comment type="subcellular location">
    <subcellularLocation>
        <location evidence="1 8">Cell membrane</location>
        <topology evidence="1 8">Multi-pass membrane protein</topology>
    </subcellularLocation>
</comment>
<evidence type="ECO:0000256" key="8">
    <source>
        <dbReference type="RuleBase" id="RU361233"/>
    </source>
</evidence>
<gene>
    <name evidence="10" type="ORF">CR513_54812</name>
</gene>
<evidence type="ECO:0000259" key="9">
    <source>
        <dbReference type="Pfam" id="PF04535"/>
    </source>
</evidence>